<dbReference type="OrthoDB" id="5363652at2"/>
<dbReference type="Proteomes" id="UP000279446">
    <property type="component" value="Unassembled WGS sequence"/>
</dbReference>
<comment type="caution">
    <text evidence="3">The sequence shown here is derived from an EMBL/GenBank/DDBJ whole genome shotgun (WGS) entry which is preliminary data.</text>
</comment>
<organism evidence="3 4">
    <name type="scientific">Paenibacillus anaericanus</name>
    <dbReference type="NCBI Taxonomy" id="170367"/>
    <lineage>
        <taxon>Bacteria</taxon>
        <taxon>Bacillati</taxon>
        <taxon>Bacillota</taxon>
        <taxon>Bacilli</taxon>
        <taxon>Bacillales</taxon>
        <taxon>Paenibacillaceae</taxon>
        <taxon>Paenibacillus</taxon>
    </lineage>
</organism>
<dbReference type="Pfam" id="PF07751">
    <property type="entry name" value="Abi_2"/>
    <property type="match status" value="1"/>
</dbReference>
<feature type="coiled-coil region" evidence="1">
    <location>
        <begin position="173"/>
        <end position="207"/>
    </location>
</feature>
<proteinExistence type="predicted"/>
<feature type="transmembrane region" description="Helical" evidence="2">
    <location>
        <begin position="228"/>
        <end position="248"/>
    </location>
</feature>
<keyword evidence="2" id="KW-1133">Transmembrane helix</keyword>
<sequence>MVNIFLKRASKEDLLKFKQSLSPIKGLEAKDEVAATVEQLPIVSKDPVISLVEKAKLKEKLSVEEQIEYLKFKGITFNSYNESLAKGILTDRTYYYKVTAFRKNFNKDKDNKYTNVDFSILNDLATIDMHFRYLFLKLSLDIEHNIKSLIIRLITESDEDGFRIIDEYKLFELESYRQKLIKKELSLEEIENKLKKYETIDKKLLEAYKSQRDYSYDLIVKRKKKPSIWVLIELMSYGQLCFFINFYVQKKKYKYKELKLANSLLFDSKNIRDSSAHSRPIIFNIVGPNQFLLSNEKRIKLQVRNFLIQNCNMSDSITNIPLRNLKIHDITALLYLHDYYVKGRISRIERKKELVSLIKRCRLKKSYYEEHPEFGEVMYILFKLIRNYKVKP</sequence>
<gene>
    <name evidence="3" type="ORF">EJP82_19425</name>
</gene>
<reference evidence="3 4" key="1">
    <citation type="submission" date="2018-12" db="EMBL/GenBank/DDBJ databases">
        <authorList>
            <person name="Sun L."/>
            <person name="Chen Z."/>
        </authorList>
    </citation>
    <scope>NUCLEOTIDE SEQUENCE [LARGE SCALE GENOMIC DNA]</scope>
    <source>
        <strain evidence="3 4">DSM 15890</strain>
    </source>
</reference>
<evidence type="ECO:0000313" key="3">
    <source>
        <dbReference type="EMBL" id="RUT43714.1"/>
    </source>
</evidence>
<keyword evidence="2" id="KW-0812">Transmembrane</keyword>
<keyword evidence="1" id="KW-0175">Coiled coil</keyword>
<evidence type="ECO:0000256" key="1">
    <source>
        <dbReference type="SAM" id="Coils"/>
    </source>
</evidence>
<dbReference type="EMBL" id="RZNY01000018">
    <property type="protein sequence ID" value="RUT43714.1"/>
    <property type="molecule type" value="Genomic_DNA"/>
</dbReference>
<protein>
    <submittedName>
        <fullName evidence="3">Abi family protein</fullName>
    </submittedName>
</protein>
<name>A0A3S1BKH2_9BACL</name>
<evidence type="ECO:0000313" key="4">
    <source>
        <dbReference type="Proteomes" id="UP000279446"/>
    </source>
</evidence>
<evidence type="ECO:0000256" key="2">
    <source>
        <dbReference type="SAM" id="Phobius"/>
    </source>
</evidence>
<keyword evidence="2" id="KW-0472">Membrane</keyword>
<accession>A0A3S1BKH2</accession>
<keyword evidence="4" id="KW-1185">Reference proteome</keyword>
<dbReference type="InterPro" id="IPR011664">
    <property type="entry name" value="Abi_system_AbiD/AbiF-like"/>
</dbReference>
<dbReference type="AlphaFoldDB" id="A0A3S1BKH2"/>